<evidence type="ECO:0000313" key="1">
    <source>
        <dbReference type="EMBL" id="PWK16931.1"/>
    </source>
</evidence>
<dbReference type="RefSeq" id="WP_109683497.1">
    <property type="nucleotide sequence ID" value="NZ_QGGP01000014.1"/>
</dbReference>
<evidence type="ECO:0000313" key="2">
    <source>
        <dbReference type="Proteomes" id="UP000245430"/>
    </source>
</evidence>
<protein>
    <submittedName>
        <fullName evidence="1">Uncharacterized protein</fullName>
    </submittedName>
</protein>
<organism evidence="1 2">
    <name type="scientific">Xanthomarina spongicola</name>
    <dbReference type="NCBI Taxonomy" id="570520"/>
    <lineage>
        <taxon>Bacteria</taxon>
        <taxon>Pseudomonadati</taxon>
        <taxon>Bacteroidota</taxon>
        <taxon>Flavobacteriia</taxon>
        <taxon>Flavobacteriales</taxon>
        <taxon>Flavobacteriaceae</taxon>
        <taxon>Xanthomarina</taxon>
    </lineage>
</organism>
<keyword evidence="2" id="KW-1185">Reference proteome</keyword>
<name>A0A316DFF2_9FLAO</name>
<dbReference type="InterPro" id="IPR043733">
    <property type="entry name" value="DUF5677"/>
</dbReference>
<dbReference type="Proteomes" id="UP000245430">
    <property type="component" value="Unassembled WGS sequence"/>
</dbReference>
<proteinExistence type="predicted"/>
<accession>A0A316DFF2</accession>
<dbReference type="AlphaFoldDB" id="A0A316DFF2"/>
<dbReference type="Pfam" id="PF18928">
    <property type="entry name" value="DUF5677"/>
    <property type="match status" value="1"/>
</dbReference>
<sequence>MNKLHKIEPKYSKAELTEFKDENQFMDAYVELLKQTITLLFLIIGERYCEGKEGIPRKINRNEAIIGGNLTRLIKLNTSFLENICNGKLEICYILNRCIAETAINTQFMIAEGEENVLRNYIKYSLITEKELWNTIKDNVKDRNDEKLHIEERMQKSIERSFNSSDFDLENVNRSSKWKSIAKRAEYVAGDQFYKIFYGIGSHSIHGNWQDILMNNLTKEDDEFKLNLEWNRPRPQIMDGAIIMNLILTKSFVEKEKLKGLESYLEKTELLMKYHADLTNEHEKYLKK</sequence>
<dbReference type="EMBL" id="QGGP01000014">
    <property type="protein sequence ID" value="PWK16931.1"/>
    <property type="molecule type" value="Genomic_DNA"/>
</dbReference>
<dbReference type="OrthoDB" id="1122556at2"/>
<comment type="caution">
    <text evidence="1">The sequence shown here is derived from an EMBL/GenBank/DDBJ whole genome shotgun (WGS) entry which is preliminary data.</text>
</comment>
<reference evidence="1 2" key="1">
    <citation type="submission" date="2018-05" db="EMBL/GenBank/DDBJ databases">
        <title>Genomic Encyclopedia of Archaeal and Bacterial Type Strains, Phase II (KMG-II): from individual species to whole genera.</title>
        <authorList>
            <person name="Goeker M."/>
        </authorList>
    </citation>
    <scope>NUCLEOTIDE SEQUENCE [LARGE SCALE GENOMIC DNA]</scope>
    <source>
        <strain evidence="1 2">DSM 22637</strain>
    </source>
</reference>
<gene>
    <name evidence="1" type="ORF">LX78_02922</name>
</gene>